<feature type="repeat" description="ANK" evidence="3">
    <location>
        <begin position="210"/>
        <end position="242"/>
    </location>
</feature>
<dbReference type="EMBL" id="KZ679258">
    <property type="protein sequence ID" value="PTB44492.1"/>
    <property type="molecule type" value="Genomic_DNA"/>
</dbReference>
<feature type="domain" description="F-box" evidence="4">
    <location>
        <begin position="26"/>
        <end position="71"/>
    </location>
</feature>
<dbReference type="PRINTS" id="PR01415">
    <property type="entry name" value="ANKYRIN"/>
</dbReference>
<dbReference type="OrthoDB" id="194358at2759"/>
<keyword evidence="6" id="KW-1185">Reference proteome</keyword>
<dbReference type="Pfam" id="PF00023">
    <property type="entry name" value="Ank"/>
    <property type="match status" value="1"/>
</dbReference>
<accession>A0A2T3ZI71</accession>
<dbReference type="Proteomes" id="UP000240493">
    <property type="component" value="Unassembled WGS sequence"/>
</dbReference>
<proteinExistence type="predicted"/>
<dbReference type="InterPro" id="IPR001810">
    <property type="entry name" value="F-box_dom"/>
</dbReference>
<evidence type="ECO:0000256" key="1">
    <source>
        <dbReference type="ARBA" id="ARBA00022737"/>
    </source>
</evidence>
<dbReference type="SMART" id="SM00248">
    <property type="entry name" value="ANK"/>
    <property type="match status" value="3"/>
</dbReference>
<organism evidence="5 6">
    <name type="scientific">Trichoderma asperellum (strain ATCC 204424 / CBS 433.97 / NBRC 101777)</name>
    <dbReference type="NCBI Taxonomy" id="1042311"/>
    <lineage>
        <taxon>Eukaryota</taxon>
        <taxon>Fungi</taxon>
        <taxon>Dikarya</taxon>
        <taxon>Ascomycota</taxon>
        <taxon>Pezizomycotina</taxon>
        <taxon>Sordariomycetes</taxon>
        <taxon>Hypocreomycetidae</taxon>
        <taxon>Hypocreales</taxon>
        <taxon>Hypocreaceae</taxon>
        <taxon>Trichoderma</taxon>
    </lineage>
</organism>
<feature type="repeat" description="ANK" evidence="3">
    <location>
        <begin position="122"/>
        <end position="154"/>
    </location>
</feature>
<gene>
    <name evidence="5" type="ORF">M441DRAFT_133752</name>
</gene>
<dbReference type="PROSITE" id="PS50181">
    <property type="entry name" value="FBOX"/>
    <property type="match status" value="1"/>
</dbReference>
<dbReference type="SUPFAM" id="SSF48403">
    <property type="entry name" value="Ankyrin repeat"/>
    <property type="match status" value="1"/>
</dbReference>
<reference evidence="5 6" key="1">
    <citation type="submission" date="2016-07" db="EMBL/GenBank/DDBJ databases">
        <title>Multiple horizontal gene transfer events from other fungi enriched the ability of initially mycotrophic Trichoderma (Ascomycota) to feed on dead plant biomass.</title>
        <authorList>
            <consortium name="DOE Joint Genome Institute"/>
            <person name="Aerts A."/>
            <person name="Atanasova L."/>
            <person name="Chenthamara K."/>
            <person name="Zhang J."/>
            <person name="Grujic M."/>
            <person name="Henrissat B."/>
            <person name="Kuo A."/>
            <person name="Salamov A."/>
            <person name="Lipzen A."/>
            <person name="Labutti K."/>
            <person name="Barry K."/>
            <person name="Miao Y."/>
            <person name="Rahimi M.J."/>
            <person name="Shen Q."/>
            <person name="Grigoriev I.V."/>
            <person name="Kubicek C.P."/>
            <person name="Druzhinina I.S."/>
        </authorList>
    </citation>
    <scope>NUCLEOTIDE SEQUENCE [LARGE SCALE GENOMIC DNA]</scope>
    <source>
        <strain evidence="5 6">CBS 433.97</strain>
    </source>
</reference>
<dbReference type="PANTHER" id="PTHR24189">
    <property type="entry name" value="MYOTROPHIN"/>
    <property type="match status" value="1"/>
</dbReference>
<dbReference type="InterPro" id="IPR036770">
    <property type="entry name" value="Ankyrin_rpt-contain_sf"/>
</dbReference>
<evidence type="ECO:0000256" key="3">
    <source>
        <dbReference type="PROSITE-ProRule" id="PRU00023"/>
    </source>
</evidence>
<dbReference type="PANTHER" id="PTHR24189:SF50">
    <property type="entry name" value="ANKYRIN REPEAT AND SOCS BOX PROTEIN 2"/>
    <property type="match status" value="1"/>
</dbReference>
<dbReference type="CDD" id="cd09917">
    <property type="entry name" value="F-box_SF"/>
    <property type="match status" value="1"/>
</dbReference>
<feature type="non-terminal residue" evidence="5">
    <location>
        <position position="345"/>
    </location>
</feature>
<keyword evidence="2 3" id="KW-0040">ANK repeat</keyword>
<dbReference type="AlphaFoldDB" id="A0A2T3ZI71"/>
<dbReference type="PROSITE" id="PS50297">
    <property type="entry name" value="ANK_REP_REGION"/>
    <property type="match status" value="1"/>
</dbReference>
<protein>
    <recommendedName>
        <fullName evidence="4">F-box domain-containing protein</fullName>
    </recommendedName>
</protein>
<sequence>MASSQDFATTSAANEDFTRYIYPHPQDYITRLPDELKLNVTQRLSIGDLGRLAQTSRLFYDFITPILYTRDNRDKYPRAIFWAASVDPDKVPNKNILAVLDFSIEYGGNPNAMYVSAGPLPFRATPLHLAAASGKLGVVKKLLRNRADPNALGKGFLYNMEQSLDHGAFDPGSINILHILASQHEREHTDATGLSYFSKYRNLINVPVPRGEAPLSIALRHRNLELIRDIVMNGGDIEGVSELGTTPLIQAITCFYKERTTAIRKAYMELIRYLVEDCNAHVGKHPNDRVYPTPLTCAVTGFGKALQFPWKDAVEDICSIITLLLKRGANINEQSNDQYTALNVL</sequence>
<dbReference type="InterPro" id="IPR002110">
    <property type="entry name" value="Ankyrin_rpt"/>
</dbReference>
<name>A0A2T3ZI71_TRIA4</name>
<dbReference type="Pfam" id="PF12937">
    <property type="entry name" value="F-box-like"/>
    <property type="match status" value="1"/>
</dbReference>
<evidence type="ECO:0000256" key="2">
    <source>
        <dbReference type="ARBA" id="ARBA00023043"/>
    </source>
</evidence>
<evidence type="ECO:0000259" key="4">
    <source>
        <dbReference type="PROSITE" id="PS50181"/>
    </source>
</evidence>
<dbReference type="STRING" id="1042311.A0A2T3ZI71"/>
<dbReference type="InterPro" id="IPR050745">
    <property type="entry name" value="Multifunctional_regulatory"/>
</dbReference>
<evidence type="ECO:0000313" key="5">
    <source>
        <dbReference type="EMBL" id="PTB44492.1"/>
    </source>
</evidence>
<dbReference type="InterPro" id="IPR036047">
    <property type="entry name" value="F-box-like_dom_sf"/>
</dbReference>
<keyword evidence="1" id="KW-0677">Repeat</keyword>
<dbReference type="Gene3D" id="1.25.40.20">
    <property type="entry name" value="Ankyrin repeat-containing domain"/>
    <property type="match status" value="2"/>
</dbReference>
<evidence type="ECO:0000313" key="6">
    <source>
        <dbReference type="Proteomes" id="UP000240493"/>
    </source>
</evidence>
<dbReference type="PROSITE" id="PS50088">
    <property type="entry name" value="ANK_REPEAT"/>
    <property type="match status" value="2"/>
</dbReference>
<dbReference type="SUPFAM" id="SSF81383">
    <property type="entry name" value="F-box domain"/>
    <property type="match status" value="1"/>
</dbReference>